<organism evidence="4 5">
    <name type="scientific">Papaver somniferum</name>
    <name type="common">Opium poppy</name>
    <dbReference type="NCBI Taxonomy" id="3469"/>
    <lineage>
        <taxon>Eukaryota</taxon>
        <taxon>Viridiplantae</taxon>
        <taxon>Streptophyta</taxon>
        <taxon>Embryophyta</taxon>
        <taxon>Tracheophyta</taxon>
        <taxon>Spermatophyta</taxon>
        <taxon>Magnoliopsida</taxon>
        <taxon>Ranunculales</taxon>
        <taxon>Papaveraceae</taxon>
        <taxon>Papaveroideae</taxon>
        <taxon>Papaver</taxon>
    </lineage>
</organism>
<evidence type="ECO:0000256" key="1">
    <source>
        <dbReference type="ARBA" id="ARBA00002668"/>
    </source>
</evidence>
<dbReference type="OMA" id="CECKMLE"/>
<keyword evidence="5" id="KW-1185">Reference proteome</keyword>
<dbReference type="Pfam" id="PF00651">
    <property type="entry name" value="BTB"/>
    <property type="match status" value="3"/>
</dbReference>
<dbReference type="SMART" id="SM00225">
    <property type="entry name" value="BTB"/>
    <property type="match status" value="3"/>
</dbReference>
<protein>
    <recommendedName>
        <fullName evidence="3">BTB domain-containing protein</fullName>
    </recommendedName>
</protein>
<dbReference type="Gene3D" id="3.30.710.10">
    <property type="entry name" value="Potassium Channel Kv1.1, Chain A"/>
    <property type="match status" value="3"/>
</dbReference>
<dbReference type="PROSITE" id="PS50097">
    <property type="entry name" value="BTB"/>
    <property type="match status" value="2"/>
</dbReference>
<comment type="pathway">
    <text evidence="2">Protein modification; protein ubiquitination.</text>
</comment>
<evidence type="ECO:0000313" key="4">
    <source>
        <dbReference type="EMBL" id="RZC82507.1"/>
    </source>
</evidence>
<dbReference type="InterPro" id="IPR011333">
    <property type="entry name" value="SKP1/BTB/POZ_sf"/>
</dbReference>
<dbReference type="EMBL" id="CM010725">
    <property type="protein sequence ID" value="RZC82507.1"/>
    <property type="molecule type" value="Genomic_DNA"/>
</dbReference>
<reference evidence="4 5" key="1">
    <citation type="journal article" date="2018" name="Science">
        <title>The opium poppy genome and morphinan production.</title>
        <authorList>
            <person name="Guo L."/>
            <person name="Winzer T."/>
            <person name="Yang X."/>
            <person name="Li Y."/>
            <person name="Ning Z."/>
            <person name="He Z."/>
            <person name="Teodor R."/>
            <person name="Lu Y."/>
            <person name="Bowser T.A."/>
            <person name="Graham I.A."/>
            <person name="Ye K."/>
        </authorList>
    </citation>
    <scope>NUCLEOTIDE SEQUENCE [LARGE SCALE GENOMIC DNA]</scope>
    <source>
        <strain evidence="5">cv. HN1</strain>
        <tissue evidence="4">Leaves</tissue>
    </source>
</reference>
<sequence>MDCCVCSSIPMILRPPRNTVCLACYECSKSLIAFVNNLENNDAANQESLYSISPPNKGIESVLKWMKELKQREDGLNEKIKFLGGLIAAFRDGIHSDIQIKPGNSGPSLPAHRALLAIRSDIFKNMLESDGCKAAPTDTVTFSELNHEELDALLEFLYSGSLATEKVEKHVYALSIAADKYEIPYLQKFCECKMLELLDSSNTLEVLEISDICSNKILRDAAMNYIVKHMEDIVFSVKYDEFARKNPHLSVQITRALFMEKQHLGVNMATRSEVFKNMLAADTCKAAPADSISLREFNHEELEAFVEFPYCGNLGKEKFEKHFYSLTVAADKYAIPYLQKFCEREILKLIDSSNALKVLEVSDVCSNQTLKIAALEYIIKHTEELVLSPTFDEFAAKNPHLMANCNRACFILLKEKKLENKYLQSNGPTNGKILRGPPYRAVTSRSMRGIKVMYLLGITIKNATKWVEEAKKREEECNKHIGLLAIAFREGSYSDIQVKPGNGPSIPAHRFLLVTTSEVLNTILASDLCKSVPIDSISLPEFNHEELETFLEFLYCGKLAKEKFDMHFFSLALAADKYVIPHLQTYCEQHILELLDSSNALKILEISEICSNEVLKVAALKSILSHKKEIYFSPGF</sequence>
<gene>
    <name evidence="4" type="ORF">C5167_045294</name>
</gene>
<dbReference type="STRING" id="3469.A0A4Y7LBW9"/>
<dbReference type="Gene3D" id="1.25.40.420">
    <property type="match status" value="1"/>
</dbReference>
<proteinExistence type="predicted"/>
<dbReference type="CDD" id="cd18186">
    <property type="entry name" value="BTB_POZ_ZBTB_KLHL-like"/>
    <property type="match status" value="2"/>
</dbReference>
<feature type="domain" description="BTB" evidence="3">
    <location>
        <begin position="494"/>
        <end position="563"/>
    </location>
</feature>
<evidence type="ECO:0000313" key="5">
    <source>
        <dbReference type="Proteomes" id="UP000316621"/>
    </source>
</evidence>
<dbReference type="PANTHER" id="PTHR47274">
    <property type="entry name" value="BTB/POZ DOMAIN CONTAINING PROTEIN, EXPRESSED-RELATED"/>
    <property type="match status" value="1"/>
</dbReference>
<dbReference type="SUPFAM" id="SSF54695">
    <property type="entry name" value="POZ domain"/>
    <property type="match status" value="3"/>
</dbReference>
<dbReference type="AlphaFoldDB" id="A0A4Y7LBW9"/>
<dbReference type="InterPro" id="IPR000210">
    <property type="entry name" value="BTB/POZ_dom"/>
</dbReference>
<dbReference type="Gramene" id="RZC82507">
    <property type="protein sequence ID" value="RZC82507"/>
    <property type="gene ID" value="C5167_045294"/>
</dbReference>
<dbReference type="InterPro" id="IPR044784">
    <property type="entry name" value="At1g01640-like"/>
</dbReference>
<dbReference type="Proteomes" id="UP000316621">
    <property type="component" value="Chromosome 11"/>
</dbReference>
<name>A0A4Y7LBW9_PAPSO</name>
<dbReference type="PANTHER" id="PTHR47274:SF1">
    <property type="entry name" value="BTB_POZ DOMAIN CONTAINING PROTEIN, EXPRESSED"/>
    <property type="match status" value="1"/>
</dbReference>
<dbReference type="CDD" id="cd14733">
    <property type="entry name" value="BACK"/>
    <property type="match status" value="2"/>
</dbReference>
<evidence type="ECO:0000259" key="3">
    <source>
        <dbReference type="PROSITE" id="PS50097"/>
    </source>
</evidence>
<evidence type="ECO:0000256" key="2">
    <source>
        <dbReference type="ARBA" id="ARBA00004906"/>
    </source>
</evidence>
<comment type="function">
    <text evidence="1">May act as a substrate-specific adapter of an E3 ubiquitin-protein ligase complex (CUL3-RBX1-BTB) which mediates the ubiquitination and subsequent proteasomal degradation of target proteins.</text>
</comment>
<feature type="domain" description="BTB" evidence="3">
    <location>
        <begin position="96"/>
        <end position="166"/>
    </location>
</feature>
<accession>A0A4Y7LBW9</accession>